<dbReference type="SUPFAM" id="SSF55729">
    <property type="entry name" value="Acyl-CoA N-acyltransferases (Nat)"/>
    <property type="match status" value="1"/>
</dbReference>
<dbReference type="PROSITE" id="PS51186">
    <property type="entry name" value="GNAT"/>
    <property type="match status" value="1"/>
</dbReference>
<protein>
    <submittedName>
        <fullName evidence="4">N-acetyltransferase</fullName>
    </submittedName>
</protein>
<dbReference type="CDD" id="cd04301">
    <property type="entry name" value="NAT_SF"/>
    <property type="match status" value="1"/>
</dbReference>
<dbReference type="InterPro" id="IPR016181">
    <property type="entry name" value="Acyl_CoA_acyltransferase"/>
</dbReference>
<proteinExistence type="predicted"/>
<organism evidence="4 5">
    <name type="scientific">Salipiger mangrovisoli</name>
    <dbReference type="NCBI Taxonomy" id="2865933"/>
    <lineage>
        <taxon>Bacteria</taxon>
        <taxon>Pseudomonadati</taxon>
        <taxon>Pseudomonadota</taxon>
        <taxon>Alphaproteobacteria</taxon>
        <taxon>Rhodobacterales</taxon>
        <taxon>Roseobacteraceae</taxon>
        <taxon>Salipiger</taxon>
    </lineage>
</organism>
<reference evidence="4 5" key="1">
    <citation type="journal article" date="2021" name="Int. J. Syst. Evol. Microbiol.">
        <title>Salipiger mangrovisoli sp. nov., isolated from mangrove soil and the proposal for the reclassification of Paraphaeobacter pallidus as Salipiger pallidus comb. nov.</title>
        <authorList>
            <person name="Du J."/>
            <person name="Liu Y."/>
            <person name="Pei T."/>
            <person name="Deng M.R."/>
            <person name="Zhu H."/>
        </authorList>
    </citation>
    <scope>NUCLEOTIDE SEQUENCE [LARGE SCALE GENOMIC DNA]</scope>
    <source>
        <strain evidence="4 5">6D45A</strain>
    </source>
</reference>
<keyword evidence="1" id="KW-0808">Transferase</keyword>
<dbReference type="PANTHER" id="PTHR43877">
    <property type="entry name" value="AMINOALKYLPHOSPHONATE N-ACETYLTRANSFERASE-RELATED-RELATED"/>
    <property type="match status" value="1"/>
</dbReference>
<keyword evidence="5" id="KW-1185">Reference proteome</keyword>
<evidence type="ECO:0000313" key="5">
    <source>
        <dbReference type="Proteomes" id="UP000607796"/>
    </source>
</evidence>
<dbReference type="EMBL" id="JADFFK010000043">
    <property type="protein sequence ID" value="MBE9640688.1"/>
    <property type="molecule type" value="Genomic_DNA"/>
</dbReference>
<feature type="domain" description="N-acetyltransferase" evidence="3">
    <location>
        <begin position="6"/>
        <end position="192"/>
    </location>
</feature>
<dbReference type="InterPro" id="IPR000182">
    <property type="entry name" value="GNAT_dom"/>
</dbReference>
<dbReference type="Gene3D" id="3.40.630.30">
    <property type="match status" value="1"/>
</dbReference>
<dbReference type="Proteomes" id="UP000607796">
    <property type="component" value="Unassembled WGS sequence"/>
</dbReference>
<dbReference type="RefSeq" id="WP_194137950.1">
    <property type="nucleotide sequence ID" value="NZ_JADFFK010000043.1"/>
</dbReference>
<evidence type="ECO:0000256" key="2">
    <source>
        <dbReference type="ARBA" id="ARBA00023315"/>
    </source>
</evidence>
<sequence>MIELLPPYRLATREDAQELAELVNFAGEGLPLHLWHGLATAGEDPWEIGRQRQADKADEGQVIVVDFGAGAIAGLTGYPIDAVPEPVPDDMPEIFRPLQELENLAPASWYVNVLACYPEHRGMGLGSGLLTLAEALAEAEGLGRMSIIVAGDNEGARRLYERQGYAEAARRPCVHGDWDSDLEDWVLLVKEL</sequence>
<dbReference type="Pfam" id="PF00583">
    <property type="entry name" value="Acetyltransf_1"/>
    <property type="match status" value="1"/>
</dbReference>
<evidence type="ECO:0000259" key="3">
    <source>
        <dbReference type="PROSITE" id="PS51186"/>
    </source>
</evidence>
<keyword evidence="2" id="KW-0012">Acyltransferase</keyword>
<accession>A0ABR9XAZ9</accession>
<comment type="caution">
    <text evidence="4">The sequence shown here is derived from an EMBL/GenBank/DDBJ whole genome shotgun (WGS) entry which is preliminary data.</text>
</comment>
<evidence type="ECO:0000313" key="4">
    <source>
        <dbReference type="EMBL" id="MBE9640688.1"/>
    </source>
</evidence>
<name>A0ABR9XAZ9_9RHOB</name>
<dbReference type="InterPro" id="IPR050832">
    <property type="entry name" value="Bact_Acetyltransf"/>
</dbReference>
<gene>
    <name evidence="4" type="ORF">IQ782_27960</name>
</gene>
<evidence type="ECO:0000256" key="1">
    <source>
        <dbReference type="ARBA" id="ARBA00022679"/>
    </source>
</evidence>